<name>A0A1Z5RFV9_SORBI</name>
<dbReference type="EMBL" id="CM000765">
    <property type="protein sequence ID" value="OQU82246.1"/>
    <property type="molecule type" value="Genomic_DNA"/>
</dbReference>
<organism evidence="1 2">
    <name type="scientific">Sorghum bicolor</name>
    <name type="common">Sorghum</name>
    <name type="synonym">Sorghum vulgare</name>
    <dbReference type="NCBI Taxonomy" id="4558"/>
    <lineage>
        <taxon>Eukaryota</taxon>
        <taxon>Viridiplantae</taxon>
        <taxon>Streptophyta</taxon>
        <taxon>Embryophyta</taxon>
        <taxon>Tracheophyta</taxon>
        <taxon>Spermatophyta</taxon>
        <taxon>Magnoliopsida</taxon>
        <taxon>Liliopsida</taxon>
        <taxon>Poales</taxon>
        <taxon>Poaceae</taxon>
        <taxon>PACMAD clade</taxon>
        <taxon>Panicoideae</taxon>
        <taxon>Andropogonodae</taxon>
        <taxon>Andropogoneae</taxon>
        <taxon>Sorghinae</taxon>
        <taxon>Sorghum</taxon>
    </lineage>
</organism>
<evidence type="ECO:0000313" key="2">
    <source>
        <dbReference type="Proteomes" id="UP000000768"/>
    </source>
</evidence>
<dbReference type="Gramene" id="OQU82246">
    <property type="protein sequence ID" value="OQU82246"/>
    <property type="gene ID" value="SORBI_3006G201350"/>
</dbReference>
<protein>
    <submittedName>
        <fullName evidence="1">Uncharacterized protein</fullName>
    </submittedName>
</protein>
<proteinExistence type="predicted"/>
<sequence length="57" mass="6752">MGMLRPTGRKKLPHKYSPLEIGKKTKNLLQAAYTESDFWSLDYYNYNHFLGPCYNHN</sequence>
<keyword evidence="2" id="KW-1185">Reference proteome</keyword>
<dbReference type="Proteomes" id="UP000000768">
    <property type="component" value="Chromosome 6"/>
</dbReference>
<reference evidence="2" key="2">
    <citation type="journal article" date="2018" name="Plant J.">
        <title>The Sorghum bicolor reference genome: improved assembly, gene annotations, a transcriptome atlas, and signatures of genome organization.</title>
        <authorList>
            <person name="McCormick R.F."/>
            <person name="Truong S.K."/>
            <person name="Sreedasyam A."/>
            <person name="Jenkins J."/>
            <person name="Shu S."/>
            <person name="Sims D."/>
            <person name="Kennedy M."/>
            <person name="Amirebrahimi M."/>
            <person name="Weers B.D."/>
            <person name="McKinley B."/>
            <person name="Mattison A."/>
            <person name="Morishige D.T."/>
            <person name="Grimwood J."/>
            <person name="Schmutz J."/>
            <person name="Mullet J.E."/>
        </authorList>
    </citation>
    <scope>NUCLEOTIDE SEQUENCE [LARGE SCALE GENOMIC DNA]</scope>
    <source>
        <strain evidence="2">cv. BTx623</strain>
    </source>
</reference>
<accession>A0A1Z5RFV9</accession>
<gene>
    <name evidence="1" type="ORF">SORBI_3006G201350</name>
</gene>
<reference evidence="1 2" key="1">
    <citation type="journal article" date="2009" name="Nature">
        <title>The Sorghum bicolor genome and the diversification of grasses.</title>
        <authorList>
            <person name="Paterson A.H."/>
            <person name="Bowers J.E."/>
            <person name="Bruggmann R."/>
            <person name="Dubchak I."/>
            <person name="Grimwood J."/>
            <person name="Gundlach H."/>
            <person name="Haberer G."/>
            <person name="Hellsten U."/>
            <person name="Mitros T."/>
            <person name="Poliakov A."/>
            <person name="Schmutz J."/>
            <person name="Spannagl M."/>
            <person name="Tang H."/>
            <person name="Wang X."/>
            <person name="Wicker T."/>
            <person name="Bharti A.K."/>
            <person name="Chapman J."/>
            <person name="Feltus F.A."/>
            <person name="Gowik U."/>
            <person name="Grigoriev I.V."/>
            <person name="Lyons E."/>
            <person name="Maher C.A."/>
            <person name="Martis M."/>
            <person name="Narechania A."/>
            <person name="Otillar R.P."/>
            <person name="Penning B.W."/>
            <person name="Salamov A.A."/>
            <person name="Wang Y."/>
            <person name="Zhang L."/>
            <person name="Carpita N.C."/>
            <person name="Freeling M."/>
            <person name="Gingle A.R."/>
            <person name="Hash C.T."/>
            <person name="Keller B."/>
            <person name="Klein P."/>
            <person name="Kresovich S."/>
            <person name="McCann M.C."/>
            <person name="Ming R."/>
            <person name="Peterson D.G."/>
            <person name="Mehboob-ur-Rahman"/>
            <person name="Ware D."/>
            <person name="Westhoff P."/>
            <person name="Mayer K.F."/>
            <person name="Messing J."/>
            <person name="Rokhsar D.S."/>
        </authorList>
    </citation>
    <scope>NUCLEOTIDE SEQUENCE [LARGE SCALE GENOMIC DNA]</scope>
    <source>
        <strain evidence="2">cv. BTx623</strain>
    </source>
</reference>
<dbReference type="InParanoid" id="A0A1Z5RFV9"/>
<evidence type="ECO:0000313" key="1">
    <source>
        <dbReference type="EMBL" id="OQU82246.1"/>
    </source>
</evidence>
<dbReference type="AlphaFoldDB" id="A0A1Z5RFV9"/>